<reference evidence="1" key="1">
    <citation type="submission" date="2022-06" db="EMBL/GenBank/DDBJ databases">
        <title>Sneathiella actinostolidae sp. nov., isolated from a sea anemonein the Western Pacific Ocean.</title>
        <authorList>
            <person name="Wei M.J."/>
        </authorList>
    </citation>
    <scope>NUCLEOTIDE SEQUENCE</scope>
    <source>
        <strain evidence="1">PHK-P5</strain>
    </source>
</reference>
<sequence>MRSVALDEFRKTDAVLQDQDIDFYFTEISSSAYNFEVRFRIKFKQQTDYLEAMNETIVRIHDRFEKESISLAYNVTTLDFGVKGGVNRFDEKMKAGGQ</sequence>
<dbReference type="SUPFAM" id="SSF82689">
    <property type="entry name" value="Mechanosensitive channel protein MscS (YggB), C-terminal domain"/>
    <property type="match status" value="1"/>
</dbReference>
<evidence type="ECO:0000313" key="1">
    <source>
        <dbReference type="EMBL" id="USG62486.1"/>
    </source>
</evidence>
<evidence type="ECO:0000313" key="2">
    <source>
        <dbReference type="Proteomes" id="UP001056291"/>
    </source>
</evidence>
<dbReference type="InterPro" id="IPR011066">
    <property type="entry name" value="MscS_channel_C_sf"/>
</dbReference>
<proteinExistence type="predicted"/>
<dbReference type="Gene3D" id="3.30.70.100">
    <property type="match status" value="1"/>
</dbReference>
<protein>
    <submittedName>
        <fullName evidence="1">Uncharacterized protein</fullName>
    </submittedName>
</protein>
<dbReference type="EMBL" id="CP098747">
    <property type="protein sequence ID" value="USG62486.1"/>
    <property type="molecule type" value="Genomic_DNA"/>
</dbReference>
<accession>A0ABY4WCX3</accession>
<organism evidence="1 2">
    <name type="scientific">Sneathiella marina</name>
    <dbReference type="NCBI Taxonomy" id="2950108"/>
    <lineage>
        <taxon>Bacteria</taxon>
        <taxon>Pseudomonadati</taxon>
        <taxon>Pseudomonadota</taxon>
        <taxon>Alphaproteobacteria</taxon>
        <taxon>Sneathiellales</taxon>
        <taxon>Sneathiellaceae</taxon>
        <taxon>Sneathiella</taxon>
    </lineage>
</organism>
<gene>
    <name evidence="1" type="ORF">NBZ79_05800</name>
</gene>
<dbReference type="Proteomes" id="UP001056291">
    <property type="component" value="Chromosome"/>
</dbReference>
<name>A0ABY4WCX3_9PROT</name>
<keyword evidence="2" id="KW-1185">Reference proteome</keyword>